<evidence type="ECO:0000256" key="4">
    <source>
        <dbReference type="ARBA" id="ARBA00022723"/>
    </source>
</evidence>
<feature type="domain" description="Reverse transcriptase" evidence="11">
    <location>
        <begin position="91"/>
        <end position="317"/>
    </location>
</feature>
<dbReference type="GO" id="GO:0003723">
    <property type="term" value="F:RNA binding"/>
    <property type="evidence" value="ECO:0007669"/>
    <property type="project" value="InterPro"/>
</dbReference>
<dbReference type="Gene3D" id="3.30.70.270">
    <property type="match status" value="1"/>
</dbReference>
<keyword evidence="13" id="KW-1185">Reference proteome</keyword>
<sequence>MQVDEAQAQATATAYRGDGRYPSGLHDSAETGTAASEQTKAEVPLTMETVITRENLMLAYQRVVENKGAAGVDNLKVSELKPWLKKHWPVIRQALIEGSYQPQAIRRMDIPKPDGGVRTLGIPTVVDRLIQQAIAQQLSVIVDKEFSDSSYGFRPGRNAWQAVQQAQRYMQGGKRWVVDMDLEKFFDRVDHRLLMSRLAGRIKDRRVLRLIRRYLKSEMAKGGETEKRREGLPQGGPLSPLLSNILLDELDKELERRGHSFCRYADDCNIYVSSRKAGEHILKEIREFLEDKLKLKVNEKKSAVARPWERKFLGYSVTWHKQTKLKIAPVSVDRLKDKIRSLTTGNRSQSVKATIDELTPVLRGWISYFRLTEVRGILEELDGWIKRKLRCLLWRQWKKPSTRSKMLQRAGLNKDRAMMSAYNSHGAWWNSGASHMNQAIKTAWFRGMGLISLLEQQRQFQR</sequence>
<evidence type="ECO:0000256" key="5">
    <source>
        <dbReference type="ARBA" id="ARBA00022842"/>
    </source>
</evidence>
<dbReference type="InterPro" id="IPR043128">
    <property type="entry name" value="Rev_trsase/Diguanyl_cyclase"/>
</dbReference>
<dbReference type="InterPro" id="IPR051083">
    <property type="entry name" value="GrpII_Intron_Splice-Mob/Def"/>
</dbReference>
<dbReference type="RefSeq" id="WP_124025810.1">
    <property type="nucleotide sequence ID" value="NZ_RPOH01000124.1"/>
</dbReference>
<evidence type="ECO:0000256" key="3">
    <source>
        <dbReference type="ARBA" id="ARBA00022695"/>
    </source>
</evidence>
<evidence type="ECO:0000259" key="11">
    <source>
        <dbReference type="PROSITE" id="PS50878"/>
    </source>
</evidence>
<dbReference type="PROSITE" id="PS50878">
    <property type="entry name" value="RT_POL"/>
    <property type="match status" value="1"/>
</dbReference>
<dbReference type="InterPro" id="IPR000123">
    <property type="entry name" value="Reverse_transcriptase_msDNA"/>
</dbReference>
<keyword evidence="3 12" id="KW-0548">Nucleotidyltransferase</keyword>
<evidence type="ECO:0000313" key="13">
    <source>
        <dbReference type="Proteomes" id="UP000268615"/>
    </source>
</evidence>
<dbReference type="PRINTS" id="PR00866">
    <property type="entry name" value="RNADNAPOLMS"/>
</dbReference>
<name>A0A3N5DVI5_9ENTR</name>
<dbReference type="GO" id="GO:0003964">
    <property type="term" value="F:RNA-directed DNA polymerase activity"/>
    <property type="evidence" value="ECO:0007669"/>
    <property type="project" value="UniProtKB-KW"/>
</dbReference>
<protein>
    <recommendedName>
        <fullName evidence="1">RNA-directed DNA polymerase</fullName>
        <ecNumber evidence="1">2.7.7.49</ecNumber>
    </recommendedName>
</protein>
<reference evidence="12 13" key="1">
    <citation type="submission" date="2018-11" db="EMBL/GenBank/DDBJ databases">
        <title>Draft genome sequence of Buttiauxella warmboldiae CCUG 35512.</title>
        <authorList>
            <person name="Salva-Serra F."/>
            <person name="Marathe N."/>
            <person name="Moore E."/>
            <person name="Svensson L."/>
            <person name="Engstrom-Jakobsson H."/>
        </authorList>
    </citation>
    <scope>NUCLEOTIDE SEQUENCE [LARGE SCALE GENOMIC DNA]</scope>
    <source>
        <strain evidence="12 13">CCUG 35512</strain>
    </source>
</reference>
<evidence type="ECO:0000256" key="1">
    <source>
        <dbReference type="ARBA" id="ARBA00012493"/>
    </source>
</evidence>
<gene>
    <name evidence="12" type="primary">ltrA</name>
    <name evidence="12" type="ORF">EHN07_20305</name>
</gene>
<dbReference type="EMBL" id="RPOH01000124">
    <property type="protein sequence ID" value="RPH19930.1"/>
    <property type="molecule type" value="Genomic_DNA"/>
</dbReference>
<dbReference type="Pfam" id="PF08388">
    <property type="entry name" value="GIIM"/>
    <property type="match status" value="1"/>
</dbReference>
<dbReference type="NCBIfam" id="TIGR04416">
    <property type="entry name" value="group_II_RT_mat"/>
    <property type="match status" value="1"/>
</dbReference>
<dbReference type="Pfam" id="PF00078">
    <property type="entry name" value="RVT_1"/>
    <property type="match status" value="1"/>
</dbReference>
<dbReference type="PANTHER" id="PTHR34047:SF8">
    <property type="entry name" value="PROTEIN YKFC"/>
    <property type="match status" value="1"/>
</dbReference>
<evidence type="ECO:0000256" key="10">
    <source>
        <dbReference type="SAM" id="MobiDB-lite"/>
    </source>
</evidence>
<dbReference type="InterPro" id="IPR030931">
    <property type="entry name" value="Group_II_RT_mat"/>
</dbReference>
<evidence type="ECO:0000256" key="6">
    <source>
        <dbReference type="ARBA" id="ARBA00022918"/>
    </source>
</evidence>
<dbReference type="GO" id="GO:0046872">
    <property type="term" value="F:metal ion binding"/>
    <property type="evidence" value="ECO:0007669"/>
    <property type="project" value="UniProtKB-KW"/>
</dbReference>
<comment type="similarity">
    <text evidence="8">Belongs to the bacterial reverse transcriptase family.</text>
</comment>
<evidence type="ECO:0000256" key="7">
    <source>
        <dbReference type="ARBA" id="ARBA00023118"/>
    </source>
</evidence>
<dbReference type="InterPro" id="IPR000477">
    <property type="entry name" value="RT_dom"/>
</dbReference>
<accession>A0A3N5DVI5</accession>
<dbReference type="EC" id="2.7.7.49" evidence="1"/>
<dbReference type="InterPro" id="IPR043502">
    <property type="entry name" value="DNA/RNA_pol_sf"/>
</dbReference>
<keyword evidence="5" id="KW-0460">Magnesium</keyword>
<dbReference type="Proteomes" id="UP000268615">
    <property type="component" value="Unassembled WGS sequence"/>
</dbReference>
<dbReference type="OrthoDB" id="9793236at2"/>
<evidence type="ECO:0000313" key="12">
    <source>
        <dbReference type="EMBL" id="RPH19930.1"/>
    </source>
</evidence>
<evidence type="ECO:0000256" key="8">
    <source>
        <dbReference type="ARBA" id="ARBA00034120"/>
    </source>
</evidence>
<evidence type="ECO:0000256" key="9">
    <source>
        <dbReference type="ARBA" id="ARBA00048173"/>
    </source>
</evidence>
<dbReference type="PANTHER" id="PTHR34047">
    <property type="entry name" value="NUCLEAR INTRON MATURASE 1, MITOCHONDRIAL-RELATED"/>
    <property type="match status" value="1"/>
</dbReference>
<keyword evidence="7" id="KW-0051">Antiviral defense</keyword>
<dbReference type="SUPFAM" id="SSF56672">
    <property type="entry name" value="DNA/RNA polymerases"/>
    <property type="match status" value="1"/>
</dbReference>
<comment type="catalytic activity">
    <reaction evidence="9">
        <text>DNA(n) + a 2'-deoxyribonucleoside 5'-triphosphate = DNA(n+1) + diphosphate</text>
        <dbReference type="Rhea" id="RHEA:22508"/>
        <dbReference type="Rhea" id="RHEA-COMP:17339"/>
        <dbReference type="Rhea" id="RHEA-COMP:17340"/>
        <dbReference type="ChEBI" id="CHEBI:33019"/>
        <dbReference type="ChEBI" id="CHEBI:61560"/>
        <dbReference type="ChEBI" id="CHEBI:173112"/>
        <dbReference type="EC" id="2.7.7.49"/>
    </reaction>
</comment>
<evidence type="ECO:0000256" key="2">
    <source>
        <dbReference type="ARBA" id="ARBA00022679"/>
    </source>
</evidence>
<keyword evidence="2 12" id="KW-0808">Transferase</keyword>
<proteinExistence type="inferred from homology"/>
<organism evidence="12 13">
    <name type="scientific">Buttiauxella warmboldiae</name>
    <dbReference type="NCBI Taxonomy" id="82993"/>
    <lineage>
        <taxon>Bacteria</taxon>
        <taxon>Pseudomonadati</taxon>
        <taxon>Pseudomonadota</taxon>
        <taxon>Gammaproteobacteria</taxon>
        <taxon>Enterobacterales</taxon>
        <taxon>Enterobacteriaceae</taxon>
        <taxon>Buttiauxella</taxon>
    </lineage>
</organism>
<keyword evidence="4" id="KW-0479">Metal-binding</keyword>
<dbReference type="GO" id="GO:0051607">
    <property type="term" value="P:defense response to virus"/>
    <property type="evidence" value="ECO:0007669"/>
    <property type="project" value="UniProtKB-KW"/>
</dbReference>
<dbReference type="CDD" id="cd01651">
    <property type="entry name" value="RT_G2_intron"/>
    <property type="match status" value="1"/>
</dbReference>
<keyword evidence="6 12" id="KW-0695">RNA-directed DNA polymerase</keyword>
<comment type="caution">
    <text evidence="12">The sequence shown here is derived from an EMBL/GenBank/DDBJ whole genome shotgun (WGS) entry which is preliminary data.</text>
</comment>
<dbReference type="AlphaFoldDB" id="A0A3N5DVI5"/>
<dbReference type="InterPro" id="IPR013597">
    <property type="entry name" value="Mat_intron_G2"/>
</dbReference>
<feature type="region of interest" description="Disordered" evidence="10">
    <location>
        <begin position="1"/>
        <end position="41"/>
    </location>
</feature>